<dbReference type="Proteomes" id="UP000622317">
    <property type="component" value="Unassembled WGS sequence"/>
</dbReference>
<dbReference type="PANTHER" id="PTHR32347">
    <property type="entry name" value="EFFLUX SYSTEM COMPONENT YKNX-RELATED"/>
    <property type="match status" value="1"/>
</dbReference>
<dbReference type="PANTHER" id="PTHR32347:SF23">
    <property type="entry name" value="BLL5650 PROTEIN"/>
    <property type="match status" value="1"/>
</dbReference>
<organism evidence="5 6">
    <name type="scientific">Pelagicoccus enzymogenes</name>
    <dbReference type="NCBI Taxonomy" id="2773457"/>
    <lineage>
        <taxon>Bacteria</taxon>
        <taxon>Pseudomonadati</taxon>
        <taxon>Verrucomicrobiota</taxon>
        <taxon>Opitutia</taxon>
        <taxon>Puniceicoccales</taxon>
        <taxon>Pelagicoccaceae</taxon>
        <taxon>Pelagicoccus</taxon>
    </lineage>
</organism>
<comment type="caution">
    <text evidence="5">The sequence shown here is derived from an EMBL/GenBank/DDBJ whole genome shotgun (WGS) entry which is preliminary data.</text>
</comment>
<dbReference type="Gene3D" id="2.40.30.170">
    <property type="match status" value="1"/>
</dbReference>
<keyword evidence="4" id="KW-0472">Membrane</keyword>
<dbReference type="Gene3D" id="2.40.50.100">
    <property type="match status" value="1"/>
</dbReference>
<dbReference type="EMBL" id="JACYFG010000051">
    <property type="protein sequence ID" value="MBD5781754.1"/>
    <property type="molecule type" value="Genomic_DNA"/>
</dbReference>
<gene>
    <name evidence="5" type="ORF">IEN85_19795</name>
</gene>
<evidence type="ECO:0000313" key="6">
    <source>
        <dbReference type="Proteomes" id="UP000622317"/>
    </source>
</evidence>
<dbReference type="InterPro" id="IPR050465">
    <property type="entry name" value="UPF0194_transport"/>
</dbReference>
<keyword evidence="6" id="KW-1185">Reference proteome</keyword>
<keyword evidence="4" id="KW-1133">Transmembrane helix</keyword>
<evidence type="ECO:0000256" key="3">
    <source>
        <dbReference type="SAM" id="Coils"/>
    </source>
</evidence>
<dbReference type="RefSeq" id="WP_191618835.1">
    <property type="nucleotide sequence ID" value="NZ_JACYFG010000051.1"/>
</dbReference>
<name>A0A927IJD5_9BACT</name>
<sequence>MDIVRSDIKKKKRRNRILFGSSAALVVAVAVWWLMGLDVSTPTVEEERVWLGDVEQGEMMREARGIGTLVPEDLRWIASETAGRVERIIVRPGAWVEPDTPIMELSNPTLEQQALDARLAFEAAEADYLTYDVQLQNNILQLKANLAQLEAQQKEAALDAEIDTELNKEGLVSDLQMRRSLLRHEQLTTRLDIERQRLEFSQKNLDTQLSARKASVNQAKARFDLLQDQYDGLTVVAGVAGVLQKQTVEEGMQVGIGQNLSQVADPKNLKAVVRIAEINAKDLIIGLPAVVDTRNGKVRGQISRVDPNVENGTVAVDIKFSEKLPDGARPDLTVEGVVEFERLANVVKVKRPASSRPEAQMTIFKLAPDSDIALRVPITYGKASVSQIEVVQGLQPGDRVILSDMSDWDDYDKIRIQ</sequence>
<evidence type="ECO:0000313" key="5">
    <source>
        <dbReference type="EMBL" id="MBD5781754.1"/>
    </source>
</evidence>
<evidence type="ECO:0000256" key="1">
    <source>
        <dbReference type="ARBA" id="ARBA00004196"/>
    </source>
</evidence>
<evidence type="ECO:0000256" key="4">
    <source>
        <dbReference type="SAM" id="Phobius"/>
    </source>
</evidence>
<reference evidence="5" key="1">
    <citation type="submission" date="2020-09" db="EMBL/GenBank/DDBJ databases">
        <title>Pelagicoccus enzymogenes sp. nov. with an EPS production, isolated from marine sediment.</title>
        <authorList>
            <person name="Feng X."/>
        </authorList>
    </citation>
    <scope>NUCLEOTIDE SEQUENCE</scope>
    <source>
        <strain evidence="5">NFK12</strain>
    </source>
</reference>
<keyword evidence="2 3" id="KW-0175">Coiled coil</keyword>
<dbReference type="GO" id="GO:0030313">
    <property type="term" value="C:cell envelope"/>
    <property type="evidence" value="ECO:0007669"/>
    <property type="project" value="UniProtKB-SubCell"/>
</dbReference>
<evidence type="ECO:0000256" key="2">
    <source>
        <dbReference type="ARBA" id="ARBA00023054"/>
    </source>
</evidence>
<proteinExistence type="predicted"/>
<accession>A0A927IJD5</accession>
<dbReference type="AlphaFoldDB" id="A0A927IJD5"/>
<feature type="coiled-coil region" evidence="3">
    <location>
        <begin position="132"/>
        <end position="159"/>
    </location>
</feature>
<protein>
    <submittedName>
        <fullName evidence="5">HlyD family efflux transporter periplasmic adaptor subunit</fullName>
    </submittedName>
</protein>
<keyword evidence="4" id="KW-0812">Transmembrane</keyword>
<dbReference type="Gene3D" id="2.40.420.20">
    <property type="match status" value="1"/>
</dbReference>
<dbReference type="Gene3D" id="1.10.287.470">
    <property type="entry name" value="Helix hairpin bin"/>
    <property type="match status" value="1"/>
</dbReference>
<comment type="subcellular location">
    <subcellularLocation>
        <location evidence="1">Cell envelope</location>
    </subcellularLocation>
</comment>
<feature type="transmembrane region" description="Helical" evidence="4">
    <location>
        <begin position="17"/>
        <end position="35"/>
    </location>
</feature>